<feature type="compositionally biased region" description="Basic and acidic residues" evidence="1">
    <location>
        <begin position="306"/>
        <end position="325"/>
    </location>
</feature>
<accession>A0A397XPN6</accession>
<feature type="compositionally biased region" description="Basic and acidic residues" evidence="1">
    <location>
        <begin position="1"/>
        <end position="14"/>
    </location>
</feature>
<feature type="compositionally biased region" description="Polar residues" evidence="1">
    <location>
        <begin position="373"/>
        <end position="382"/>
    </location>
</feature>
<feature type="domain" description="Zinc knuckle CX2CX4HX4C" evidence="3">
    <location>
        <begin position="173"/>
        <end position="217"/>
    </location>
</feature>
<evidence type="ECO:0000259" key="3">
    <source>
        <dbReference type="Pfam" id="PF14392"/>
    </source>
</evidence>
<sequence length="408" mass="46873">MAQRLSHGEKEKWISDTNRPSRRPPVVIPSSDNSNLIEENRLTLIGRVTNPNIQKTRALVDFFLQHWSTVGRLTDRPLGPHLFQFCFETERDLQSVLEKSPYHFKKWMILLQRWEPNVSENFPNKISFWISVHGLPLHFWTDPTLHTIGSELGFVEAKEATKGRVRVSINGLKPLEMVLDISLPSGDVKKVELEYEKLDKHCFSCRSLSHEKDVCPYLRPADRRDILPSISQSRTLDRLEASKRSQDDRKVARGHPAATAFRKRQEYPKGDLHSSRLDHHVKEASGYHDHDQWGSRRVSHHRDTRRPLFNDHSHSERPHQQEFHKTGGSADKGPFVSPRLPASQRLSLARGSSGQSKRGDQIWVEKPGHPSIAQVSQTSKTPSPRPPREQIMITPLAHNEVRAEDRAE</sequence>
<gene>
    <name evidence="4" type="ORF">BRARA_J02357</name>
</gene>
<protein>
    <recommendedName>
        <fullName evidence="6">DUF4283 domain-containing protein</fullName>
    </recommendedName>
</protein>
<feature type="domain" description="DUF4283" evidence="2">
    <location>
        <begin position="37"/>
        <end position="118"/>
    </location>
</feature>
<dbReference type="PANTHER" id="PTHR31286">
    <property type="entry name" value="GLYCINE-RICH CELL WALL STRUCTURAL PROTEIN 1.8-LIKE"/>
    <property type="match status" value="1"/>
</dbReference>
<dbReference type="InterPro" id="IPR025558">
    <property type="entry name" value="DUF4283"/>
</dbReference>
<name>A0A397XPN6_BRACM</name>
<feature type="compositionally biased region" description="Basic and acidic residues" evidence="1">
    <location>
        <begin position="399"/>
        <end position="408"/>
    </location>
</feature>
<feature type="region of interest" description="Disordered" evidence="1">
    <location>
        <begin position="1"/>
        <end position="30"/>
    </location>
</feature>
<feature type="compositionally biased region" description="Basic and acidic residues" evidence="1">
    <location>
        <begin position="263"/>
        <end position="273"/>
    </location>
</feature>
<evidence type="ECO:0000256" key="1">
    <source>
        <dbReference type="SAM" id="MobiDB-lite"/>
    </source>
</evidence>
<dbReference type="EMBL" id="CM010637">
    <property type="protein sequence ID" value="RID42478.1"/>
    <property type="molecule type" value="Genomic_DNA"/>
</dbReference>
<dbReference type="Pfam" id="PF14392">
    <property type="entry name" value="zf-CCHC_4"/>
    <property type="match status" value="1"/>
</dbReference>
<feature type="non-terminal residue" evidence="4">
    <location>
        <position position="408"/>
    </location>
</feature>
<reference evidence="4 5" key="1">
    <citation type="submission" date="2018-06" db="EMBL/GenBank/DDBJ databases">
        <title>WGS assembly of Brassica rapa FPsc.</title>
        <authorList>
            <person name="Bowman J."/>
            <person name="Kohchi T."/>
            <person name="Yamato K."/>
            <person name="Jenkins J."/>
            <person name="Shu S."/>
            <person name="Ishizaki K."/>
            <person name="Yamaoka S."/>
            <person name="Nishihama R."/>
            <person name="Nakamura Y."/>
            <person name="Berger F."/>
            <person name="Adam C."/>
            <person name="Aki S."/>
            <person name="Althoff F."/>
            <person name="Araki T."/>
            <person name="Arteaga-Vazquez M."/>
            <person name="Balasubrmanian S."/>
            <person name="Bauer D."/>
            <person name="Boehm C."/>
            <person name="Briginshaw L."/>
            <person name="Caballero-Perez J."/>
            <person name="Catarino B."/>
            <person name="Chen F."/>
            <person name="Chiyoda S."/>
            <person name="Chovatia M."/>
            <person name="Davies K."/>
            <person name="Delmans M."/>
            <person name="Demura T."/>
            <person name="Dierschke T."/>
            <person name="Dolan L."/>
            <person name="Dorantes-Acosta A."/>
            <person name="Eklund D."/>
            <person name="Florent S."/>
            <person name="Flores-Sandoval E."/>
            <person name="Fujiyama A."/>
            <person name="Fukuzawa H."/>
            <person name="Galik B."/>
            <person name="Grimanelli D."/>
            <person name="Grimwood J."/>
            <person name="Grossniklaus U."/>
            <person name="Hamada T."/>
            <person name="Haseloff J."/>
            <person name="Hetherington A."/>
            <person name="Higo A."/>
            <person name="Hirakawa Y."/>
            <person name="Hundley H."/>
            <person name="Ikeda Y."/>
            <person name="Inoue K."/>
            <person name="Inoue S."/>
            <person name="Ishida S."/>
            <person name="Jia Q."/>
            <person name="Kakita M."/>
            <person name="Kanazawa T."/>
            <person name="Kawai Y."/>
            <person name="Kawashima T."/>
            <person name="Kennedy M."/>
            <person name="Kinose K."/>
            <person name="Kinoshita T."/>
            <person name="Kohara Y."/>
            <person name="Koide E."/>
            <person name="Komatsu K."/>
            <person name="Kopischke S."/>
            <person name="Kubo M."/>
            <person name="Kyozuka J."/>
            <person name="Lagercrantz U."/>
            <person name="Lin S."/>
            <person name="Lindquist E."/>
            <person name="Lipzen A."/>
            <person name="Lu C."/>
            <person name="Luna E."/>
            <person name="Martienssen R."/>
            <person name="Minamino N."/>
            <person name="Mizutani M."/>
            <person name="Mizutani M."/>
            <person name="Mochizuki N."/>
            <person name="Monte I."/>
            <person name="Mosher R."/>
            <person name="Nagasaki H."/>
            <person name="Nakagami H."/>
            <person name="Naramoto S."/>
            <person name="Nishitani K."/>
            <person name="Ohtani M."/>
            <person name="Okamoto T."/>
            <person name="Okumura M."/>
            <person name="Phillips J."/>
            <person name="Pollak B."/>
            <person name="Reinders A."/>
            <person name="Roevekamp M."/>
            <person name="Sano R."/>
            <person name="Sawa S."/>
            <person name="Schmid M."/>
            <person name="Shirakawa M."/>
            <person name="Solano R."/>
            <person name="Spunde A."/>
            <person name="Suetsugu N."/>
            <person name="Sugano S."/>
            <person name="Sugiyama A."/>
            <person name="Sun R."/>
            <person name="Suzuki Y."/>
            <person name="Takenaka M."/>
            <person name="Takezawa D."/>
            <person name="Tomogane H."/>
            <person name="Tsuzuki M."/>
            <person name="Ueda T."/>
            <person name="Umeda M."/>
            <person name="Ward J."/>
            <person name="Watanabe Y."/>
            <person name="Yazaki K."/>
            <person name="Yokoyama R."/>
            <person name="Yoshitake Y."/>
            <person name="Yotsui I."/>
            <person name="Zachgo S."/>
            <person name="Schmutz J."/>
        </authorList>
    </citation>
    <scope>NUCLEOTIDE SEQUENCE [LARGE SCALE GENOMIC DNA]</scope>
    <source>
        <strain evidence="5">cv. B-3</strain>
    </source>
</reference>
<dbReference type="InterPro" id="IPR040256">
    <property type="entry name" value="At4g02000-like"/>
</dbReference>
<evidence type="ECO:0000313" key="5">
    <source>
        <dbReference type="Proteomes" id="UP000264353"/>
    </source>
</evidence>
<dbReference type="InterPro" id="IPR025836">
    <property type="entry name" value="Zn_knuckle_CX2CX4HX4C"/>
</dbReference>
<proteinExistence type="predicted"/>
<feature type="compositionally biased region" description="Basic and acidic residues" evidence="1">
    <location>
        <begin position="237"/>
        <end position="251"/>
    </location>
</feature>
<dbReference type="Pfam" id="PF14111">
    <property type="entry name" value="DUF4283"/>
    <property type="match status" value="1"/>
</dbReference>
<evidence type="ECO:0000313" key="4">
    <source>
        <dbReference type="EMBL" id="RID42478.1"/>
    </source>
</evidence>
<dbReference type="AlphaFoldDB" id="A0A397XPN6"/>
<evidence type="ECO:0008006" key="6">
    <source>
        <dbReference type="Google" id="ProtNLM"/>
    </source>
</evidence>
<feature type="region of interest" description="Disordered" evidence="1">
    <location>
        <begin position="237"/>
        <end position="273"/>
    </location>
</feature>
<dbReference type="PANTHER" id="PTHR31286:SF163">
    <property type="entry name" value="ZINC KNUCKLE CX2CX4HX4C DOMAIN-CONTAINING PROTEIN"/>
    <property type="match status" value="1"/>
</dbReference>
<feature type="region of interest" description="Disordered" evidence="1">
    <location>
        <begin position="306"/>
        <end position="408"/>
    </location>
</feature>
<organism evidence="4 5">
    <name type="scientific">Brassica campestris</name>
    <name type="common">Field mustard</name>
    <dbReference type="NCBI Taxonomy" id="3711"/>
    <lineage>
        <taxon>Eukaryota</taxon>
        <taxon>Viridiplantae</taxon>
        <taxon>Streptophyta</taxon>
        <taxon>Embryophyta</taxon>
        <taxon>Tracheophyta</taxon>
        <taxon>Spermatophyta</taxon>
        <taxon>Magnoliopsida</taxon>
        <taxon>eudicotyledons</taxon>
        <taxon>Gunneridae</taxon>
        <taxon>Pentapetalae</taxon>
        <taxon>rosids</taxon>
        <taxon>malvids</taxon>
        <taxon>Brassicales</taxon>
        <taxon>Brassicaceae</taxon>
        <taxon>Brassiceae</taxon>
        <taxon>Brassica</taxon>
    </lineage>
</organism>
<evidence type="ECO:0000259" key="2">
    <source>
        <dbReference type="Pfam" id="PF14111"/>
    </source>
</evidence>
<feature type="compositionally biased region" description="Polar residues" evidence="1">
    <location>
        <begin position="344"/>
        <end position="356"/>
    </location>
</feature>
<dbReference type="Proteomes" id="UP000264353">
    <property type="component" value="Chromosome A10"/>
</dbReference>